<reference evidence="2" key="1">
    <citation type="submission" date="2023-05" db="EMBL/GenBank/DDBJ databases">
        <title>Whole genome sequence of Commensalibacter sp.</title>
        <authorList>
            <person name="Charoenyingcharoen P."/>
            <person name="Yukphan P."/>
        </authorList>
    </citation>
    <scope>NUCLEOTIDE SEQUENCE</scope>
    <source>
        <strain evidence="2">TBRC 16381</strain>
    </source>
</reference>
<comment type="caution">
    <text evidence="2">The sequence shown here is derived from an EMBL/GenBank/DDBJ whole genome shotgun (WGS) entry which is preliminary data.</text>
</comment>
<dbReference type="InterPro" id="IPR027372">
    <property type="entry name" value="Phytase-like_dom"/>
</dbReference>
<dbReference type="Pfam" id="PF13449">
    <property type="entry name" value="Phytase-like"/>
    <property type="match status" value="2"/>
</dbReference>
<dbReference type="PANTHER" id="PTHR37957:SF1">
    <property type="entry name" value="PHYTASE-LIKE DOMAIN-CONTAINING PROTEIN"/>
    <property type="match status" value="1"/>
</dbReference>
<sequence length="484" mass="53621">MRLSYINQVDLPADFTYDGYKIGGLSGIDYDPVTDTYIAQSDIGADGKPAAVYTFKFTGLYDSKSNPGIQFEKTPIDLSGINDVESIRMDPKGDGFWVTTEETVPSIYHYHADGTYTKSEKVPDNIKTASQPSKNLKGSTFTPDGSYFVSLERNLTKDQTGYTRITKFNIDGDVIAQYAYYTDRPSTVGATSNGISEILAIDNDRLLVLERGYNDQQDPLTGQSVTRVRIYEIDLNHAQNVMNISNLTSDNTTLVDKTLVFDSMSPSINGLLNTSENRFDNIEGMALGPKLADGRDTLVLVSDNNYNINQNKTQFVSLAFGTGLHYLNQLDLPFNYTYTDLSSGATYQIGGLSGIDYNPQTDTYLVEVDHQPGMDQSIVYEIKLTGLFDQNGNPNIEILRVVPLFNAQGGKIYDAESIRWDPKGDGFWITTEETVPSIYHYHTDGSVSKIAVPDNIVTGVQSNLALKGQHSPQMDPIMSLWNEI</sequence>
<evidence type="ECO:0000313" key="3">
    <source>
        <dbReference type="Proteomes" id="UP001431634"/>
    </source>
</evidence>
<keyword evidence="3" id="KW-1185">Reference proteome</keyword>
<protein>
    <submittedName>
        <fullName evidence="2">Esterase-like activity of phytase family protein</fullName>
    </submittedName>
</protein>
<evidence type="ECO:0000313" key="2">
    <source>
        <dbReference type="EMBL" id="MDI2089835.1"/>
    </source>
</evidence>
<accession>A0ABT6PY96</accession>
<evidence type="ECO:0000259" key="1">
    <source>
        <dbReference type="Pfam" id="PF13449"/>
    </source>
</evidence>
<feature type="domain" description="Phytase-like" evidence="1">
    <location>
        <begin position="349"/>
        <end position="465"/>
    </location>
</feature>
<dbReference type="SUPFAM" id="SSF63829">
    <property type="entry name" value="Calcium-dependent phosphotriesterase"/>
    <property type="match status" value="1"/>
</dbReference>
<dbReference type="EMBL" id="JASBAO010000001">
    <property type="protein sequence ID" value="MDI2089835.1"/>
    <property type="molecule type" value="Genomic_DNA"/>
</dbReference>
<proteinExistence type="predicted"/>
<organism evidence="2 3">
    <name type="scientific">Commensalibacter oyaizuii</name>
    <dbReference type="NCBI Taxonomy" id="3043873"/>
    <lineage>
        <taxon>Bacteria</taxon>
        <taxon>Pseudomonadati</taxon>
        <taxon>Pseudomonadota</taxon>
        <taxon>Alphaproteobacteria</taxon>
        <taxon>Acetobacterales</taxon>
        <taxon>Acetobacteraceae</taxon>
    </lineage>
</organism>
<gene>
    <name evidence="2" type="ORF">QJV27_00335</name>
</gene>
<dbReference type="PANTHER" id="PTHR37957">
    <property type="entry name" value="BLR7070 PROTEIN"/>
    <property type="match status" value="1"/>
</dbReference>
<dbReference type="Proteomes" id="UP001431634">
    <property type="component" value="Unassembled WGS sequence"/>
</dbReference>
<name>A0ABT6PY96_9PROT</name>
<feature type="domain" description="Phytase-like" evidence="1">
    <location>
        <begin position="22"/>
        <end position="306"/>
    </location>
</feature>